<feature type="transmembrane region" description="Helical" evidence="1">
    <location>
        <begin position="129"/>
        <end position="162"/>
    </location>
</feature>
<keyword evidence="1" id="KW-0812">Transmembrane</keyword>
<dbReference type="EMBL" id="JACGWK010001745">
    <property type="protein sequence ID" value="KAL0283176.1"/>
    <property type="molecule type" value="Genomic_DNA"/>
</dbReference>
<organism evidence="3">
    <name type="scientific">Sesamum angustifolium</name>
    <dbReference type="NCBI Taxonomy" id="2727405"/>
    <lineage>
        <taxon>Eukaryota</taxon>
        <taxon>Viridiplantae</taxon>
        <taxon>Streptophyta</taxon>
        <taxon>Embryophyta</taxon>
        <taxon>Tracheophyta</taxon>
        <taxon>Spermatophyta</taxon>
        <taxon>Magnoliopsida</taxon>
        <taxon>eudicotyledons</taxon>
        <taxon>Gunneridae</taxon>
        <taxon>Pentapetalae</taxon>
        <taxon>asterids</taxon>
        <taxon>lamiids</taxon>
        <taxon>Lamiales</taxon>
        <taxon>Pedaliaceae</taxon>
        <taxon>Sesamum</taxon>
    </lineage>
</organism>
<dbReference type="AlphaFoldDB" id="A0AAW2IMI1"/>
<sequence length="223" mass="26401">MYDKNLPRRASLTLEFEDGVKTFIEWVKCQHGHNDGDQIRCLYRKCKTKKFRTPDDIIYHLCMRGFMLEYYNWTSFGDERVQQYFDVVTAPPMQKEQIPAAQEEGNSYWLMNNRWIERRGWSFMQPDRVIFLLTPMVCLMMVRGLALMPVLIHIIMVVAPMIIGPSNPNHLIDVYLEPLIEKLLQLWHVHVRMYDNATDQAFIMRVLLTWIVNDPPACGMESR</sequence>
<gene>
    <name evidence="3" type="ORF">Sangu_2907200</name>
</gene>
<keyword evidence="1" id="KW-0472">Membrane</keyword>
<name>A0AAW2IMI1_9LAMI</name>
<dbReference type="Pfam" id="PF13963">
    <property type="entry name" value="Transpos_assoc"/>
    <property type="match status" value="1"/>
</dbReference>
<feature type="domain" description="Transposase-associated" evidence="2">
    <location>
        <begin position="10"/>
        <end position="77"/>
    </location>
</feature>
<evidence type="ECO:0000256" key="1">
    <source>
        <dbReference type="SAM" id="Phobius"/>
    </source>
</evidence>
<dbReference type="InterPro" id="IPR029480">
    <property type="entry name" value="Transpos_assoc"/>
</dbReference>
<keyword evidence="1" id="KW-1133">Transmembrane helix</keyword>
<reference evidence="3" key="2">
    <citation type="journal article" date="2024" name="Plant">
        <title>Genomic evolution and insights into agronomic trait innovations of Sesamum species.</title>
        <authorList>
            <person name="Miao H."/>
            <person name="Wang L."/>
            <person name="Qu L."/>
            <person name="Liu H."/>
            <person name="Sun Y."/>
            <person name="Le M."/>
            <person name="Wang Q."/>
            <person name="Wei S."/>
            <person name="Zheng Y."/>
            <person name="Lin W."/>
            <person name="Duan Y."/>
            <person name="Cao H."/>
            <person name="Xiong S."/>
            <person name="Wang X."/>
            <person name="Wei L."/>
            <person name="Li C."/>
            <person name="Ma Q."/>
            <person name="Ju M."/>
            <person name="Zhao R."/>
            <person name="Li G."/>
            <person name="Mu C."/>
            <person name="Tian Q."/>
            <person name="Mei H."/>
            <person name="Zhang T."/>
            <person name="Gao T."/>
            <person name="Zhang H."/>
        </authorList>
    </citation>
    <scope>NUCLEOTIDE SEQUENCE</scope>
    <source>
        <strain evidence="3">G01</strain>
    </source>
</reference>
<comment type="caution">
    <text evidence="3">The sequence shown here is derived from an EMBL/GenBank/DDBJ whole genome shotgun (WGS) entry which is preliminary data.</text>
</comment>
<dbReference type="Pfam" id="PF02992">
    <property type="entry name" value="Transposase_21"/>
    <property type="match status" value="1"/>
</dbReference>
<reference evidence="3" key="1">
    <citation type="submission" date="2020-06" db="EMBL/GenBank/DDBJ databases">
        <authorList>
            <person name="Li T."/>
            <person name="Hu X."/>
            <person name="Zhang T."/>
            <person name="Song X."/>
            <person name="Zhang H."/>
            <person name="Dai N."/>
            <person name="Sheng W."/>
            <person name="Hou X."/>
            <person name="Wei L."/>
        </authorList>
    </citation>
    <scope>NUCLEOTIDE SEQUENCE</scope>
    <source>
        <strain evidence="3">G01</strain>
        <tissue evidence="3">Leaf</tissue>
    </source>
</reference>
<evidence type="ECO:0000259" key="2">
    <source>
        <dbReference type="Pfam" id="PF13963"/>
    </source>
</evidence>
<proteinExistence type="predicted"/>
<dbReference type="InterPro" id="IPR004242">
    <property type="entry name" value="Transposase_21"/>
</dbReference>
<protein>
    <recommendedName>
        <fullName evidence="2">Transposase-associated domain-containing protein</fullName>
    </recommendedName>
</protein>
<accession>A0AAW2IMI1</accession>
<evidence type="ECO:0000313" key="3">
    <source>
        <dbReference type="EMBL" id="KAL0283176.1"/>
    </source>
</evidence>